<evidence type="ECO:0000313" key="5">
    <source>
        <dbReference type="Proteomes" id="UP000033769"/>
    </source>
</evidence>
<reference evidence="4 5" key="1">
    <citation type="submission" date="2015-02" db="EMBL/GenBank/DDBJ databases">
        <title>Genome Sequencing of Rickettsiales.</title>
        <authorList>
            <person name="Daugherty S.C."/>
            <person name="Su Q."/>
            <person name="Abolude K."/>
            <person name="Beier-Sexton M."/>
            <person name="Carlyon J.A."/>
            <person name="Carter R."/>
            <person name="Day N.P."/>
            <person name="Dumler S.J."/>
            <person name="Dyachenko V."/>
            <person name="Godinez A."/>
            <person name="Kurtti T.J."/>
            <person name="Lichay M."/>
            <person name="Mullins K.E."/>
            <person name="Ott S."/>
            <person name="Pappas-Brown V."/>
            <person name="Paris D.H."/>
            <person name="Patel P."/>
            <person name="Richards A.L."/>
            <person name="Sadzewicz L."/>
            <person name="Sears K."/>
            <person name="Seidman D."/>
            <person name="Sengamalay N."/>
            <person name="Stenos J."/>
            <person name="Tallon L.J."/>
            <person name="Vincent G."/>
            <person name="Fraser C.M."/>
            <person name="Munderloh U."/>
            <person name="Dunning-Hotopp J.C."/>
        </authorList>
    </citation>
    <scope>NUCLEOTIDE SEQUENCE [LARGE SCALE GENOMIC DNA]</scope>
    <source>
        <strain evidence="4 5">Gilliam</strain>
    </source>
</reference>
<keyword evidence="2" id="KW-1133">Transmembrane helix</keyword>
<name>A0A0F3MDM8_ORITS</name>
<dbReference type="AlphaFoldDB" id="A0A0F3MDM8"/>
<dbReference type="Pfam" id="PF07916">
    <property type="entry name" value="TraG_N"/>
    <property type="match status" value="1"/>
</dbReference>
<accession>A0A0F3MDM8</accession>
<dbReference type="PATRIC" id="fig|1359184.3.peg.2618"/>
<evidence type="ECO:0000313" key="4">
    <source>
        <dbReference type="EMBL" id="KJV53567.1"/>
    </source>
</evidence>
<evidence type="ECO:0000259" key="3">
    <source>
        <dbReference type="Pfam" id="PF07916"/>
    </source>
</evidence>
<evidence type="ECO:0000256" key="2">
    <source>
        <dbReference type="SAM" id="Phobius"/>
    </source>
</evidence>
<sequence length="777" mass="86401">MFASLSSQTSYFVSKMLENHLLPAYEGLSSRKTGIMFGAKAVAKIRDVQIHDPVTLTNTKEFLRQCFMKPYIIGNILGKKAAAQQTNDIIGFIEQNIPNNFGIYYREPSNLGISFKTCRQATPLIKAAIHKELNEGLLTNFAAAIGVQSDQSHMLSQRLKVMTGDTLKYLQREQQDIHEWMKQAMLLNANRESYDDWREKFSLSRIYPNLVSMHAIRGLFQKSFSYLVAGEMAAHMMPILQSVFFALVVSMIFIVFPMGLLPGGYNILKTWILLIIWVSSWPVFFTIIHCLGMISLSSKSGAFGSDYGLNMLSQGSFAEMILYSYATFQMLASSIPMLSWAVIKACAHATANLASQFSPIQVASSLGSNIVDNNLSMDNYSIGNRTISQQNLAPSLDMTDSIINYGSHKIIIGNNGEQFVIQTVHSLETNFRSSALLQTGYQNQFVSSQSMLNSLTQKEANLISTGNSMAIDIGRRLTHDEALSIGLTESESQALQEVGSSSIATTEHTGTSHNKSSGTYAKGGVSILNVRGGVSGGQIYNNEQGNSVNQQQSHSNALSKIQSAVEERRLSSTNSEVQSLSENLSVNLSEQQSVGQEIAKTKQEMEQLSYSMNYVSQNSTTIDRNINELVLNKIIAQNREINSKEQAAIWARDHSGEAEKIAFEVAQINNEVPKDLNDHINDANFSTKQDLQEIFNKKSEELKCQNANYINNKAYNKNIEQPFSDNEKIENLNRISDNIKNETQKIQKKFSDTTDSTFLRAGKQALENLGITKKDKS</sequence>
<feature type="domain" description="TraG N-terminal Proteobacteria" evidence="3">
    <location>
        <begin position="1"/>
        <end position="363"/>
    </location>
</feature>
<evidence type="ECO:0000256" key="1">
    <source>
        <dbReference type="SAM" id="MobiDB-lite"/>
    </source>
</evidence>
<organism evidence="4 5">
    <name type="scientific">Orientia tsutsugamushi str. Gilliam</name>
    <dbReference type="NCBI Taxonomy" id="1359184"/>
    <lineage>
        <taxon>Bacteria</taxon>
        <taxon>Pseudomonadati</taxon>
        <taxon>Pseudomonadota</taxon>
        <taxon>Alphaproteobacteria</taxon>
        <taxon>Rickettsiales</taxon>
        <taxon>Rickettsiaceae</taxon>
        <taxon>Rickettsieae</taxon>
        <taxon>Orientia</taxon>
    </lineage>
</organism>
<keyword evidence="2" id="KW-0472">Membrane</keyword>
<feature type="compositionally biased region" description="Polar residues" evidence="1">
    <location>
        <begin position="496"/>
        <end position="519"/>
    </location>
</feature>
<feature type="transmembrane region" description="Helical" evidence="2">
    <location>
        <begin position="271"/>
        <end position="296"/>
    </location>
</feature>
<gene>
    <name evidence="4" type="ORF">OTSGILL_0609</name>
</gene>
<protein>
    <submittedName>
        <fullName evidence="4">Putative traG protein</fullName>
    </submittedName>
</protein>
<dbReference type="InterPro" id="IPR012931">
    <property type="entry name" value="TraG_N_Proteobacteria"/>
</dbReference>
<feature type="transmembrane region" description="Helical" evidence="2">
    <location>
        <begin position="242"/>
        <end position="265"/>
    </location>
</feature>
<dbReference type="EMBL" id="LANO01000006">
    <property type="protein sequence ID" value="KJV53567.1"/>
    <property type="molecule type" value="Genomic_DNA"/>
</dbReference>
<dbReference type="Proteomes" id="UP000033769">
    <property type="component" value="Unassembled WGS sequence"/>
</dbReference>
<feature type="region of interest" description="Disordered" evidence="1">
    <location>
        <begin position="496"/>
        <end position="521"/>
    </location>
</feature>
<keyword evidence="2" id="KW-0812">Transmembrane</keyword>
<comment type="caution">
    <text evidence="4">The sequence shown here is derived from an EMBL/GenBank/DDBJ whole genome shotgun (WGS) entry which is preliminary data.</text>
</comment>
<proteinExistence type="predicted"/>